<dbReference type="Proteomes" id="UP000528690">
    <property type="component" value="Unassembled WGS sequence"/>
</dbReference>
<dbReference type="InterPro" id="IPR045206">
    <property type="entry name" value="Maestro_heat-like_prot"/>
</dbReference>
<gene>
    <name evidence="4" type="primary">Mroh7</name>
    <name evidence="4" type="ORF">ANHRUF_R01827</name>
</gene>
<name>A0A7L3GVR8_9AVES</name>
<proteinExistence type="predicted"/>
<dbReference type="InterPro" id="IPR048465">
    <property type="entry name" value="Maestro-like_HEAT"/>
</dbReference>
<protein>
    <submittedName>
        <fullName evidence="4">MROH7 protein</fullName>
    </submittedName>
</protein>
<evidence type="ECO:0000259" key="2">
    <source>
        <dbReference type="Pfam" id="PF21047"/>
    </source>
</evidence>
<keyword evidence="1" id="KW-0677">Repeat</keyword>
<dbReference type="Gene3D" id="1.25.10.10">
    <property type="entry name" value="Leucine-rich Repeat Variant"/>
    <property type="match status" value="1"/>
</dbReference>
<dbReference type="PANTHER" id="PTHR23120:SF42">
    <property type="entry name" value="MAESTRO HEAT-LIKE REPEAT FAMILY MEMBER 3"/>
    <property type="match status" value="1"/>
</dbReference>
<feature type="non-terminal residue" evidence="4">
    <location>
        <position position="678"/>
    </location>
</feature>
<dbReference type="OrthoDB" id="9421177at2759"/>
<dbReference type="GO" id="GO:0005737">
    <property type="term" value="C:cytoplasm"/>
    <property type="evidence" value="ECO:0007669"/>
    <property type="project" value="TreeGrafter"/>
</dbReference>
<comment type="caution">
    <text evidence="4">The sequence shown here is derived from an EMBL/GenBank/DDBJ whole genome shotgun (WGS) entry which is preliminary data.</text>
</comment>
<dbReference type="EMBL" id="VZTV01131957">
    <property type="protein sequence ID" value="NXT96457.1"/>
    <property type="molecule type" value="Genomic_DNA"/>
</dbReference>
<sequence>QTLAAMDSMLQVLVCSTGTVDTLELQNILQILLPFTDSELAAVQERAVARIARLANFITYPLLQVSPCTAQAAVLRHQHSNTHRFVMLGRLVGHLTLCCTCKDKGTRHEAAEALCHLHTFLLQQRSKRGRDGLGGPQAWAAKTTLLGEREPDPTCLPATFMKYLQPSDKVDSILIAIKSLRASSAYTIRVAAHMVDVLVADPAFPPGQVLNMVWAIYNNLPSIKAAVAINSLERALLVLVRKQPSKTVVSLLQCSPTCTRVAMSMWKAMLSEPQAAEKVLRELLSGLMNQSQRKTSTSARGNPRVISLAAARTTSEILLQCTCLREVEAIFPQLFLALLFQVSFSTELTVQEVRIFWKEQQQDLLTPVRSVVQSMRVLLCSMGFESQALAVEAQGGWDALLCTQTHLMGVRIMAREMTKTPRALLSTIFCHLAEVLTVEEPTWEMIAMVFLVEMLDCTSLSEELDRALEIFPMYLQSQCLGMPSLVLRGILRLTERPDTARKTLVLLPYVMEQLQGAENDASAVALPVLGNMLRLLEGKMLSLTALALAKKLWPLFNDESSTVRELSIRLFQNTVGLVVGAEKKKMKKELWDSLLPLLFHLHDQDESVAKASQEALSSAGQFLKWRQLAQLGGTEQAWRIRESLLARNRSRAKEYLRQSRSYLQSPQELLRWEAVRFI</sequence>
<dbReference type="SUPFAM" id="SSF48371">
    <property type="entry name" value="ARM repeat"/>
    <property type="match status" value="1"/>
</dbReference>
<reference evidence="4 5" key="1">
    <citation type="submission" date="2019-09" db="EMBL/GenBank/DDBJ databases">
        <title>Bird 10,000 Genomes (B10K) Project - Family phase.</title>
        <authorList>
            <person name="Zhang G."/>
        </authorList>
    </citation>
    <scope>NUCLEOTIDE SEQUENCE [LARGE SCALE GENOMIC DNA]</scope>
    <source>
        <strain evidence="4">B10K-DU-029-28</strain>
    </source>
</reference>
<evidence type="ECO:0000313" key="4">
    <source>
        <dbReference type="EMBL" id="NXT96457.1"/>
    </source>
</evidence>
<evidence type="ECO:0000313" key="5">
    <source>
        <dbReference type="Proteomes" id="UP000528690"/>
    </source>
</evidence>
<dbReference type="InterPro" id="IPR016024">
    <property type="entry name" value="ARM-type_fold"/>
</dbReference>
<dbReference type="InterPro" id="IPR055406">
    <property type="entry name" value="HEAT_Maestro"/>
</dbReference>
<accession>A0A7L3GVR8</accession>
<dbReference type="Pfam" id="PF21047">
    <property type="entry name" value="HEAT_Maestro"/>
    <property type="match status" value="1"/>
</dbReference>
<keyword evidence="5" id="KW-1185">Reference proteome</keyword>
<dbReference type="AlphaFoldDB" id="A0A7L3GVR8"/>
<organism evidence="4 5">
    <name type="scientific">Anhinga rufa</name>
    <name type="common">African darter</name>
    <dbReference type="NCBI Taxonomy" id="317792"/>
    <lineage>
        <taxon>Eukaryota</taxon>
        <taxon>Metazoa</taxon>
        <taxon>Chordata</taxon>
        <taxon>Craniata</taxon>
        <taxon>Vertebrata</taxon>
        <taxon>Euteleostomi</taxon>
        <taxon>Archelosauria</taxon>
        <taxon>Archosauria</taxon>
        <taxon>Dinosauria</taxon>
        <taxon>Saurischia</taxon>
        <taxon>Theropoda</taxon>
        <taxon>Coelurosauria</taxon>
        <taxon>Aves</taxon>
        <taxon>Neognathae</taxon>
        <taxon>Neoaves</taxon>
        <taxon>Aequornithes</taxon>
        <taxon>Suliformes</taxon>
        <taxon>Anhingidae</taxon>
        <taxon>Anhinga</taxon>
    </lineage>
</organism>
<dbReference type="InterPro" id="IPR011989">
    <property type="entry name" value="ARM-like"/>
</dbReference>
<evidence type="ECO:0000259" key="3">
    <source>
        <dbReference type="Pfam" id="PF23227"/>
    </source>
</evidence>
<evidence type="ECO:0000256" key="1">
    <source>
        <dbReference type="ARBA" id="ARBA00022737"/>
    </source>
</evidence>
<feature type="domain" description="Maestro-like HEAT-repeats" evidence="2">
    <location>
        <begin position="45"/>
        <end position="280"/>
    </location>
</feature>
<dbReference type="PANTHER" id="PTHR23120">
    <property type="entry name" value="MAESTRO-RELATED HEAT DOMAIN-CONTAINING"/>
    <property type="match status" value="1"/>
</dbReference>
<dbReference type="Pfam" id="PF23227">
    <property type="entry name" value="HEAT_MROH2B_C"/>
    <property type="match status" value="1"/>
</dbReference>
<feature type="domain" description="Maestro/Maestro-like HEAT-repeats" evidence="3">
    <location>
        <begin position="482"/>
        <end position="678"/>
    </location>
</feature>
<feature type="non-terminal residue" evidence="4">
    <location>
        <position position="1"/>
    </location>
</feature>